<comment type="caution">
    <text evidence="1">The sequence shown here is derived from an EMBL/GenBank/DDBJ whole genome shotgun (WGS) entry which is preliminary data.</text>
</comment>
<keyword evidence="1" id="KW-0723">Serine/threonine-protein kinase</keyword>
<sequence>MESKPINATLWNRLLTISARKILQRWYFWRNGRGPGSVVFMSGICIKTTPFPTLAEANTMQFIARNTSVPVPKVYCAFMHKGVTYIVMERIAGTMAGVGWGRRSPESKTKILEDLKSMVGQFRNLPPPDNVGIANVDGGPIFDLRLPEKSYWGPFRTIQDFHRELRNGVEASQLDDRSIPGLAELCAFHDEPWPTPVFTHGDLSSFNIMVRDDTVVGIIDWENAGWMPPYWEYASTWNAAPMNQFWQDEADKFLTPMPRELAMEAIRRKWFAAI</sequence>
<organism evidence="1 2">
    <name type="scientific">Chaetomium tenue</name>
    <dbReference type="NCBI Taxonomy" id="1854479"/>
    <lineage>
        <taxon>Eukaryota</taxon>
        <taxon>Fungi</taxon>
        <taxon>Dikarya</taxon>
        <taxon>Ascomycota</taxon>
        <taxon>Pezizomycotina</taxon>
        <taxon>Sordariomycetes</taxon>
        <taxon>Sordariomycetidae</taxon>
        <taxon>Sordariales</taxon>
        <taxon>Chaetomiaceae</taxon>
        <taxon>Chaetomium</taxon>
    </lineage>
</organism>
<protein>
    <submittedName>
        <fullName evidence="1">Serine/threonine protein kinase</fullName>
    </submittedName>
</protein>
<evidence type="ECO:0000313" key="2">
    <source>
        <dbReference type="Proteomes" id="UP000724584"/>
    </source>
</evidence>
<gene>
    <name evidence="1" type="ORF">F5144DRAFT_594519</name>
</gene>
<dbReference type="EMBL" id="JAGIZQ010000005">
    <property type="protein sequence ID" value="KAH6628526.1"/>
    <property type="molecule type" value="Genomic_DNA"/>
</dbReference>
<name>A0ACB7P5P0_9PEZI</name>
<keyword evidence="1" id="KW-0808">Transferase</keyword>
<proteinExistence type="predicted"/>
<evidence type="ECO:0000313" key="1">
    <source>
        <dbReference type="EMBL" id="KAH6628526.1"/>
    </source>
</evidence>
<keyword evidence="2" id="KW-1185">Reference proteome</keyword>
<reference evidence="1 2" key="1">
    <citation type="journal article" date="2021" name="Nat. Commun.">
        <title>Genetic determinants of endophytism in the Arabidopsis root mycobiome.</title>
        <authorList>
            <person name="Mesny F."/>
            <person name="Miyauchi S."/>
            <person name="Thiergart T."/>
            <person name="Pickel B."/>
            <person name="Atanasova L."/>
            <person name="Karlsson M."/>
            <person name="Huettel B."/>
            <person name="Barry K.W."/>
            <person name="Haridas S."/>
            <person name="Chen C."/>
            <person name="Bauer D."/>
            <person name="Andreopoulos W."/>
            <person name="Pangilinan J."/>
            <person name="LaButti K."/>
            <person name="Riley R."/>
            <person name="Lipzen A."/>
            <person name="Clum A."/>
            <person name="Drula E."/>
            <person name="Henrissat B."/>
            <person name="Kohler A."/>
            <person name="Grigoriev I.V."/>
            <person name="Martin F.M."/>
            <person name="Hacquard S."/>
        </authorList>
    </citation>
    <scope>NUCLEOTIDE SEQUENCE [LARGE SCALE GENOMIC DNA]</scope>
    <source>
        <strain evidence="1 2">MPI-SDFR-AT-0079</strain>
    </source>
</reference>
<accession>A0ACB7P5P0</accession>
<dbReference type="Proteomes" id="UP000724584">
    <property type="component" value="Unassembled WGS sequence"/>
</dbReference>
<keyword evidence="1" id="KW-0418">Kinase</keyword>